<organism evidence="1 2">
    <name type="scientific">Leptospira kirschneri str. 200802841</name>
    <dbReference type="NCBI Taxonomy" id="1193047"/>
    <lineage>
        <taxon>Bacteria</taxon>
        <taxon>Pseudomonadati</taxon>
        <taxon>Spirochaetota</taxon>
        <taxon>Spirochaetia</taxon>
        <taxon>Leptospirales</taxon>
        <taxon>Leptospiraceae</taxon>
        <taxon>Leptospira</taxon>
    </lineage>
</organism>
<gene>
    <name evidence="1" type="ORF">LEP1GSC131_0957</name>
</gene>
<proteinExistence type="predicted"/>
<name>A0A828Y6H5_9LEPT</name>
<evidence type="ECO:0000313" key="2">
    <source>
        <dbReference type="Proteomes" id="UP000006339"/>
    </source>
</evidence>
<sequence>MVLKESSKFRLNLFESVFIFRRNRCFQRRKTGKRDRIRESQIVKTIESTKYTHWFLEFKSYYLNFFVAQKNSRFVGLIESTLEDSIMFQKKIAVALLLTLFFANCDSKKDDDSTTNLLLLAAVQSQKPNASGVYAALTMLNGNNNPGQQGAYSNGKASPFSVVPDQTKNCSLGGSMKMSLGNMTQGQGVNGAMILEYTGSKLTFQNCKENVPSAEKGGSSEATTFNGEISRDGRVEAIMDMNNFDQNTGSFAYTMNSTQKMYSDSYSVNGSVYPKVDLTFKVSNGKYAASNMNDVDKATLSVEETVEVTGTIGEEKVKESYTTKYTINLK</sequence>
<evidence type="ECO:0000313" key="1">
    <source>
        <dbReference type="EMBL" id="EKO53620.1"/>
    </source>
</evidence>
<evidence type="ECO:0008006" key="3">
    <source>
        <dbReference type="Google" id="ProtNLM"/>
    </source>
</evidence>
<comment type="caution">
    <text evidence="1">The sequence shown here is derived from an EMBL/GenBank/DDBJ whole genome shotgun (WGS) entry which is preliminary data.</text>
</comment>
<keyword evidence="2" id="KW-1185">Reference proteome</keyword>
<dbReference type="Proteomes" id="UP000006339">
    <property type="component" value="Unassembled WGS sequence"/>
</dbReference>
<dbReference type="NCBIfam" id="NF047530">
    <property type="entry name" value="SrpBC"/>
    <property type="match status" value="1"/>
</dbReference>
<dbReference type="AlphaFoldDB" id="A0A828Y6H5"/>
<protein>
    <recommendedName>
        <fullName evidence="3">Lipoprotein</fullName>
    </recommendedName>
</protein>
<dbReference type="EMBL" id="AKWH02000005">
    <property type="protein sequence ID" value="EKO53620.1"/>
    <property type="molecule type" value="Genomic_DNA"/>
</dbReference>
<accession>A0A828Y6H5</accession>
<reference evidence="1" key="1">
    <citation type="submission" date="2012-10" db="EMBL/GenBank/DDBJ databases">
        <authorList>
            <person name="Harkins D.M."/>
            <person name="Durkin A.S."/>
            <person name="Brinkac L.M."/>
            <person name="Selengut J.D."/>
            <person name="Sanka R."/>
            <person name="DePew J."/>
            <person name="Purushe J."/>
            <person name="Picardeau M."/>
            <person name="Werts C."/>
            <person name="Goarant C."/>
            <person name="Vinetz J.M."/>
            <person name="Sutton G.G."/>
            <person name="Nelson W.C."/>
            <person name="Fouts D.E."/>
        </authorList>
    </citation>
    <scope>NUCLEOTIDE SEQUENCE [LARGE SCALE GENOMIC DNA]</scope>
    <source>
        <strain evidence="1">200802841</strain>
    </source>
</reference>